<proteinExistence type="predicted"/>
<dbReference type="AlphaFoldDB" id="A0A0A3JWL3"/>
<reference evidence="2 3" key="1">
    <citation type="submission" date="2014-02" db="EMBL/GenBank/DDBJ databases">
        <title>Draft genome sequence of Lysinibacillus massiliensis CCUG 49529.</title>
        <authorList>
            <person name="Zhang F."/>
            <person name="Wang G."/>
            <person name="Zhang L."/>
        </authorList>
    </citation>
    <scope>NUCLEOTIDE SEQUENCE [LARGE SCALE GENOMIC DNA]</scope>
    <source>
        <strain evidence="2 3">CCUG 49529</strain>
    </source>
</reference>
<evidence type="ECO:0000313" key="3">
    <source>
        <dbReference type="Proteomes" id="UP000030595"/>
    </source>
</evidence>
<dbReference type="RefSeq" id="WP_036173816.1">
    <property type="nucleotide sequence ID" value="NZ_AVCZ01000007.1"/>
</dbReference>
<keyword evidence="1" id="KW-0812">Transmembrane</keyword>
<evidence type="ECO:0000313" key="2">
    <source>
        <dbReference type="EMBL" id="KGR91387.1"/>
    </source>
</evidence>
<keyword evidence="3" id="KW-1185">Reference proteome</keyword>
<comment type="caution">
    <text evidence="2">The sequence shown here is derived from an EMBL/GenBank/DDBJ whole genome shotgun (WGS) entry which is preliminary data.</text>
</comment>
<keyword evidence="1" id="KW-1133">Transmembrane helix</keyword>
<sequence length="78" mass="9041">MSGTRFNVGDIIATSITLGLVVVLIVLIIKIYSYFKLTKQNNVERLQLEKERTQILQNGMDEMKERLETIERKLNNKS</sequence>
<keyword evidence="1" id="KW-0472">Membrane</keyword>
<protein>
    <recommendedName>
        <fullName evidence="4">Holin</fullName>
    </recommendedName>
</protein>
<organism evidence="2 3">
    <name type="scientific">Ureibacillus massiliensis 4400831 = CIP 108448 = CCUG 49529</name>
    <dbReference type="NCBI Taxonomy" id="1211035"/>
    <lineage>
        <taxon>Bacteria</taxon>
        <taxon>Bacillati</taxon>
        <taxon>Bacillota</taxon>
        <taxon>Bacilli</taxon>
        <taxon>Bacillales</taxon>
        <taxon>Caryophanaceae</taxon>
        <taxon>Ureibacillus</taxon>
    </lineage>
</organism>
<dbReference type="EMBL" id="JPVQ01000007">
    <property type="protein sequence ID" value="KGR91387.1"/>
    <property type="molecule type" value="Genomic_DNA"/>
</dbReference>
<feature type="transmembrane region" description="Helical" evidence="1">
    <location>
        <begin position="12"/>
        <end position="35"/>
    </location>
</feature>
<evidence type="ECO:0008006" key="4">
    <source>
        <dbReference type="Google" id="ProtNLM"/>
    </source>
</evidence>
<accession>A0A0A3JWL3</accession>
<name>A0A0A3JWL3_9BACL</name>
<dbReference type="Proteomes" id="UP000030595">
    <property type="component" value="Unassembled WGS sequence"/>
</dbReference>
<gene>
    <name evidence="2" type="ORF">CD30_06105</name>
</gene>
<evidence type="ECO:0000256" key="1">
    <source>
        <dbReference type="SAM" id="Phobius"/>
    </source>
</evidence>